<dbReference type="SMART" id="SM00028">
    <property type="entry name" value="TPR"/>
    <property type="match status" value="8"/>
</dbReference>
<keyword evidence="1" id="KW-0677">Repeat</keyword>
<dbReference type="InterPro" id="IPR011990">
    <property type="entry name" value="TPR-like_helical_dom_sf"/>
</dbReference>
<keyword evidence="5" id="KW-1185">Reference proteome</keyword>
<dbReference type="Pfam" id="PF13432">
    <property type="entry name" value="TPR_16"/>
    <property type="match status" value="1"/>
</dbReference>
<evidence type="ECO:0000256" key="2">
    <source>
        <dbReference type="ARBA" id="ARBA00022803"/>
    </source>
</evidence>
<dbReference type="AlphaFoldDB" id="A0A1X7D598"/>
<dbReference type="SUPFAM" id="SSF48452">
    <property type="entry name" value="TPR-like"/>
    <property type="match status" value="4"/>
</dbReference>
<evidence type="ECO:0000313" key="4">
    <source>
        <dbReference type="EMBL" id="SMF09170.1"/>
    </source>
</evidence>
<feature type="repeat" description="TPR" evidence="3">
    <location>
        <begin position="894"/>
        <end position="927"/>
    </location>
</feature>
<dbReference type="Proteomes" id="UP000192906">
    <property type="component" value="Unassembled WGS sequence"/>
</dbReference>
<dbReference type="InterPro" id="IPR051012">
    <property type="entry name" value="CellSynth/LPSAsmb/PSIAsmb"/>
</dbReference>
<dbReference type="PANTHER" id="PTHR45586">
    <property type="entry name" value="TPR REPEAT-CONTAINING PROTEIN PA4667"/>
    <property type="match status" value="1"/>
</dbReference>
<keyword evidence="2 3" id="KW-0802">TPR repeat</keyword>
<dbReference type="PANTHER" id="PTHR45586:SF1">
    <property type="entry name" value="LIPOPOLYSACCHARIDE ASSEMBLY PROTEIN B"/>
    <property type="match status" value="1"/>
</dbReference>
<dbReference type="OrthoDB" id="9814220at2"/>
<name>A0A1X7D598_9BACT</name>
<proteinExistence type="predicted"/>
<accession>A0A1X7D598</accession>
<reference evidence="5" key="1">
    <citation type="submission" date="2017-04" db="EMBL/GenBank/DDBJ databases">
        <authorList>
            <person name="Varghese N."/>
            <person name="Submissions S."/>
        </authorList>
    </citation>
    <scope>NUCLEOTIDE SEQUENCE [LARGE SCALE GENOMIC DNA]</scope>
    <source>
        <strain evidence="5">K3S</strain>
    </source>
</reference>
<dbReference type="EMBL" id="FWZU01000002">
    <property type="protein sequence ID" value="SMF09170.1"/>
    <property type="molecule type" value="Genomic_DNA"/>
</dbReference>
<sequence>MNIKLWRILLFVLVFVGATYLIYPFPKDMVPLYLKNGDIAKATDIISTLLDENPDDLQLLDLGADVYLLRGMPEKAIASLKRILDFEPEDISILEKLVKCYEWNVMPLDALQTWERIALLSPKREKPLEKMVMYYRFYNLVHKEVSAIIKLNNLQTAEEISDAFKTGINLEVSRIAKEYDAKKDDPYLDYLIRHIYIVGEQYRVDLENSEKINYLDYVTYACEYYVQVGRVEEAAAFASYMDKKTGNGIESRIQLVKVLGWSQQNAAALDLAEQLYKLKPDNIALLTEMSWLAQSLKRNDLAELSLQKLVRLEPDNTKHREDLGNMYIDEGKFSQAVAIFRDLAQKFSKLITYAHSMLRAALYSSDPQLMEKVVAETEHLDITDPEYQRTKAELFLALNRPRDAYALLRVVAEGPDGQLDDFVRLLDAAGATGDAKLVADTVDLVLRFAPDDSSLMRQGAEAWLNAGNPEKSYQLYRQVVSKEGQEKDVIGMLLAASETQSLKTAKQAAEYAVKVLPDNLKVLSQAGEIMLWLNSPVDGYPYFKKAAVLTSGDKETVMKLMQVASYTADSKIFRDAATVAVKLRPSDEQVAMLAAGVWAAAGDTKKAAQLIASFAGRQGETYEMLMQWAEFADQSGLTEEAYRLYEQIYSLNSSDKKVRANLARLAGWTNRPKVSAKLFGEMSDEQPDSFSLALQAAKGYSDAAEYTDAVRYYERALSFKSGDTDLKLELARNYGFAGMNDKRIILLQELNAQGVLPQVEKIELARAYLDDKNPQKALEILEPYVTLKILPRFEGFLLASAYDQAGRRQDASEIYKKLGLEYGNDGVFMARLGAEALFNNHADDAFSLFESALKVDKKNQTALKGIAMIYAQRNEYKKAAANFRAYSRIVPDDADARFQLGEVYMQTGREGEALREFKAAKRILKRQGINEKSIFSQADKVIGKE</sequence>
<evidence type="ECO:0000256" key="1">
    <source>
        <dbReference type="ARBA" id="ARBA00022737"/>
    </source>
</evidence>
<dbReference type="InterPro" id="IPR019734">
    <property type="entry name" value="TPR_rpt"/>
</dbReference>
<gene>
    <name evidence="4" type="ORF">SAMN06295933_1671</name>
</gene>
<dbReference type="PROSITE" id="PS50005">
    <property type="entry name" value="TPR"/>
    <property type="match status" value="1"/>
</dbReference>
<dbReference type="STRING" id="1519643.SAMN06295933_1671"/>
<evidence type="ECO:0000313" key="5">
    <source>
        <dbReference type="Proteomes" id="UP000192906"/>
    </source>
</evidence>
<dbReference type="Gene3D" id="1.25.40.10">
    <property type="entry name" value="Tetratricopeptide repeat domain"/>
    <property type="match status" value="4"/>
</dbReference>
<evidence type="ECO:0000256" key="3">
    <source>
        <dbReference type="PROSITE-ProRule" id="PRU00339"/>
    </source>
</evidence>
<dbReference type="RefSeq" id="WP_085101046.1">
    <property type="nucleotide sequence ID" value="NZ_FWZU01000002.1"/>
</dbReference>
<protein>
    <submittedName>
        <fullName evidence="4">Tetratricopeptide repeat-containing protein</fullName>
    </submittedName>
</protein>
<organism evidence="4 5">
    <name type="scientific">Desulfovibrio gilichinskyi</name>
    <dbReference type="NCBI Taxonomy" id="1519643"/>
    <lineage>
        <taxon>Bacteria</taxon>
        <taxon>Pseudomonadati</taxon>
        <taxon>Thermodesulfobacteriota</taxon>
        <taxon>Desulfovibrionia</taxon>
        <taxon>Desulfovibrionales</taxon>
        <taxon>Desulfovibrionaceae</taxon>
        <taxon>Desulfovibrio</taxon>
    </lineage>
</organism>